<evidence type="ECO:0000313" key="2">
    <source>
        <dbReference type="EMBL" id="OSZ60189.1"/>
    </source>
</evidence>
<keyword evidence="1" id="KW-1133">Transmembrane helix</keyword>
<proteinExistence type="predicted"/>
<dbReference type="EMBL" id="MRYD01000049">
    <property type="protein sequence ID" value="OSZ60189.1"/>
    <property type="molecule type" value="Genomic_DNA"/>
</dbReference>
<dbReference type="NCBIfam" id="NF038391">
    <property type="entry name" value="streptophobe"/>
    <property type="match status" value="1"/>
</dbReference>
<sequence length="315" mass="32184">MTAAAVALGGAGGSVTPSGDASGFGLEGAEAATAIDITPLHVSLVGVILLSWFSLRSLRAAGVVGLRRRTPRARGGGDRAVRGDAGAGRPGHGHGVITLDGGALGLDDLPGDPGTGSDGIGIPGLGDLRDLGGLGDLGGLLPDRLGDLVDAEAAFGFGVDTGPTLLGGAAWATGVLIVALLASRRAPLPPGWQAAHRVVRPAAPALVTCGLFVPWDGEAWGAPALLLPAPLDDLLVYSGRPVTLGRLAELEGRVWLPAVVAGLALLLAVWCRRRVRRWTRPPVAGYGIQGRWASRGGARCGWAWRPRPRCPCRRC</sequence>
<dbReference type="InterPro" id="IPR047724">
    <property type="entry name" value="Streptophobe"/>
</dbReference>
<gene>
    <name evidence="2" type="ORF">OQI_12145</name>
</gene>
<keyword evidence="1" id="KW-0472">Membrane</keyword>
<organism evidence="2 3">
    <name type="scientific">Streptomyces pharetrae CZA14</name>
    <dbReference type="NCBI Taxonomy" id="1144883"/>
    <lineage>
        <taxon>Bacteria</taxon>
        <taxon>Bacillati</taxon>
        <taxon>Actinomycetota</taxon>
        <taxon>Actinomycetes</taxon>
        <taxon>Kitasatosporales</taxon>
        <taxon>Streptomycetaceae</taxon>
        <taxon>Streptomyces</taxon>
    </lineage>
</organism>
<feature type="transmembrane region" description="Helical" evidence="1">
    <location>
        <begin position="254"/>
        <end position="271"/>
    </location>
</feature>
<keyword evidence="3" id="KW-1185">Reference proteome</keyword>
<keyword evidence="1" id="KW-0812">Transmembrane</keyword>
<dbReference type="Proteomes" id="UP000194266">
    <property type="component" value="Unassembled WGS sequence"/>
</dbReference>
<evidence type="ECO:0000313" key="3">
    <source>
        <dbReference type="Proteomes" id="UP000194266"/>
    </source>
</evidence>
<accession>A0ABX3YK05</accession>
<name>A0ABX3YK05_9ACTN</name>
<protein>
    <submittedName>
        <fullName evidence="2">Uncharacterized protein</fullName>
    </submittedName>
</protein>
<comment type="caution">
    <text evidence="2">The sequence shown here is derived from an EMBL/GenBank/DDBJ whole genome shotgun (WGS) entry which is preliminary data.</text>
</comment>
<reference evidence="2 3" key="1">
    <citation type="submission" date="2016-12" db="EMBL/GenBank/DDBJ databases">
        <title>Genome Mining:The Detection of Biosynthetic Gene Clusters to Aid in the Expression of Curamycin A produced by Streptomyces sp. strain CZA14.</title>
        <authorList>
            <person name="Durrell K.A."/>
            <person name="Kirby B.M."/>
            <person name="Khan W."/>
            <person name="Mthethwa T."/>
            <person name="Le Roes-Hill M."/>
        </authorList>
    </citation>
    <scope>NUCLEOTIDE SEQUENCE [LARGE SCALE GENOMIC DNA]</scope>
    <source>
        <strain evidence="2 3">CZA14</strain>
    </source>
</reference>
<evidence type="ECO:0000256" key="1">
    <source>
        <dbReference type="SAM" id="Phobius"/>
    </source>
</evidence>